<evidence type="ECO:0000313" key="1">
    <source>
        <dbReference type="EMBL" id="KGK35191.1"/>
    </source>
</evidence>
<dbReference type="EMBL" id="MQVM01000023">
    <property type="protein sequence ID" value="ONH72203.1"/>
    <property type="molecule type" value="Genomic_DNA"/>
</dbReference>
<accession>A0A099NTI7</accession>
<reference evidence="4" key="3">
    <citation type="journal article" date="2017" name="Genome Announc.">
        <title>Genome sequences of Cyberlindnera fabianii 65, Pichia kudriavzevii 129, and Saccharomyces cerevisiae 131 isolated from fermented masau fruits in Zimbabwe.</title>
        <authorList>
            <person name="van Rijswijck I.M.H."/>
            <person name="Derks M.F.L."/>
            <person name="Abee T."/>
            <person name="de Ridder D."/>
            <person name="Smid E.J."/>
        </authorList>
    </citation>
    <scope>NUCLEOTIDE SEQUENCE [LARGE SCALE GENOMIC DNA]</scope>
    <source>
        <strain evidence="4">129</strain>
    </source>
</reference>
<evidence type="ECO:0000313" key="2">
    <source>
        <dbReference type="EMBL" id="ONH72203.1"/>
    </source>
</evidence>
<evidence type="ECO:0000313" key="3">
    <source>
        <dbReference type="Proteomes" id="UP000029867"/>
    </source>
</evidence>
<dbReference type="AlphaFoldDB" id="A0A099NTI7"/>
<dbReference type="Proteomes" id="UP000189274">
    <property type="component" value="Unassembled WGS sequence"/>
</dbReference>
<organism evidence="1 3">
    <name type="scientific">Pichia kudriavzevii</name>
    <name type="common">Yeast</name>
    <name type="synonym">Issatchenkia orientalis</name>
    <dbReference type="NCBI Taxonomy" id="4909"/>
    <lineage>
        <taxon>Eukaryota</taxon>
        <taxon>Fungi</taxon>
        <taxon>Dikarya</taxon>
        <taxon>Ascomycota</taxon>
        <taxon>Saccharomycotina</taxon>
        <taxon>Pichiomycetes</taxon>
        <taxon>Pichiales</taxon>
        <taxon>Pichiaceae</taxon>
        <taxon>Pichia</taxon>
    </lineage>
</organism>
<dbReference type="EMBL" id="JQFK01000879">
    <property type="protein sequence ID" value="KGK35191.1"/>
    <property type="molecule type" value="Genomic_DNA"/>
</dbReference>
<reference evidence="3" key="1">
    <citation type="journal article" date="2014" name="Microb. Cell Fact.">
        <title>Exploiting Issatchenkia orientalis SD108 for succinic acid production.</title>
        <authorList>
            <person name="Xiao H."/>
            <person name="Shao Z."/>
            <person name="Jiang Y."/>
            <person name="Dole S."/>
            <person name="Zhao H."/>
        </authorList>
    </citation>
    <scope>NUCLEOTIDE SEQUENCE [LARGE SCALE GENOMIC DNA]</scope>
    <source>
        <strain evidence="3">SD108</strain>
    </source>
</reference>
<reference evidence="1" key="2">
    <citation type="submission" date="2014-08" db="EMBL/GenBank/DDBJ databases">
        <title>Exploiting Issatchenkia orientalis SD108 for Succinic Acid Production.</title>
        <authorList>
            <person name="Xiao H."/>
            <person name="Shao Z."/>
            <person name="Jiang Y."/>
            <person name="Dole S."/>
            <person name="Zhao H."/>
        </authorList>
    </citation>
    <scope>NUCLEOTIDE SEQUENCE [LARGE SCALE GENOMIC DNA]</scope>
    <source>
        <strain evidence="1">SD108</strain>
    </source>
</reference>
<dbReference type="HOGENOM" id="CLU_3175509_0_0_1"/>
<proteinExistence type="predicted"/>
<sequence>MSVLSKVPMLHSPMLEIFVHGNGLLVYAFSSSSVVFSNDTQSDVKGN</sequence>
<evidence type="ECO:0000313" key="4">
    <source>
        <dbReference type="Proteomes" id="UP000189274"/>
    </source>
</evidence>
<name>A0A099NTI7_PICKU</name>
<dbReference type="Proteomes" id="UP000029867">
    <property type="component" value="Unassembled WGS sequence"/>
</dbReference>
<gene>
    <name evidence="2" type="ORF">BOH78_3925</name>
    <name evidence="1" type="ORF">JL09_g5659</name>
</gene>
<comment type="caution">
    <text evidence="1">The sequence shown here is derived from an EMBL/GenBank/DDBJ whole genome shotgun (WGS) entry which is preliminary data.</text>
</comment>
<reference evidence="2" key="4">
    <citation type="submission" date="2017-01" db="EMBL/GenBank/DDBJ databases">
        <authorList>
            <person name="Mah S.A."/>
            <person name="Swanson W.J."/>
            <person name="Moy G.W."/>
            <person name="Vacquier V.D."/>
        </authorList>
    </citation>
    <scope>NUCLEOTIDE SEQUENCE [LARGE SCALE GENOMIC DNA]</scope>
    <source>
        <strain evidence="2">129</strain>
    </source>
</reference>
<protein>
    <submittedName>
        <fullName evidence="1">Uncharacterized protein</fullName>
    </submittedName>
</protein>